<accession>A0A5C4NLS3</accession>
<proteinExistence type="inferred from homology"/>
<evidence type="ECO:0000313" key="3">
    <source>
        <dbReference type="EMBL" id="TNC75062.1"/>
    </source>
</evidence>
<comment type="caution">
    <text evidence="3">The sequence shown here is derived from an EMBL/GenBank/DDBJ whole genome shotgun (WGS) entry which is preliminary data.</text>
</comment>
<dbReference type="Gene3D" id="3.40.50.1820">
    <property type="entry name" value="alpha/beta hydrolase"/>
    <property type="match status" value="1"/>
</dbReference>
<reference evidence="3 4" key="1">
    <citation type="submission" date="2019-06" db="EMBL/GenBank/DDBJ databases">
        <title>Genome sequence of Janthinobacterium lividum UCD_MED1.</title>
        <authorList>
            <person name="De Leon M.E."/>
            <person name="Jospin G."/>
        </authorList>
    </citation>
    <scope>NUCLEOTIDE SEQUENCE [LARGE SCALE GENOMIC DNA]</scope>
    <source>
        <strain evidence="3 4">UCD_MED1</strain>
    </source>
</reference>
<dbReference type="AlphaFoldDB" id="A0A5C4NLS3"/>
<dbReference type="Proteomes" id="UP000305681">
    <property type="component" value="Unassembled WGS sequence"/>
</dbReference>
<protein>
    <submittedName>
        <fullName evidence="3">Alpha/beta hydrolase</fullName>
    </submittedName>
</protein>
<dbReference type="InterPro" id="IPR029058">
    <property type="entry name" value="AB_hydrolase_fold"/>
</dbReference>
<dbReference type="SUPFAM" id="SSF53474">
    <property type="entry name" value="alpha/beta-Hydrolases"/>
    <property type="match status" value="1"/>
</dbReference>
<organism evidence="3 4">
    <name type="scientific">Janthinobacterium lividum</name>
    <dbReference type="NCBI Taxonomy" id="29581"/>
    <lineage>
        <taxon>Bacteria</taxon>
        <taxon>Pseudomonadati</taxon>
        <taxon>Pseudomonadota</taxon>
        <taxon>Betaproteobacteria</taxon>
        <taxon>Burkholderiales</taxon>
        <taxon>Oxalobacteraceae</taxon>
        <taxon>Janthinobacterium</taxon>
    </lineage>
</organism>
<dbReference type="GO" id="GO:0016787">
    <property type="term" value="F:hydrolase activity"/>
    <property type="evidence" value="ECO:0007669"/>
    <property type="project" value="UniProtKB-KW"/>
</dbReference>
<gene>
    <name evidence="3" type="ORF">FHI69_20550</name>
</gene>
<name>A0A5C4NLS3_9BURK</name>
<dbReference type="InterPro" id="IPR000073">
    <property type="entry name" value="AB_hydrolase_1"/>
</dbReference>
<dbReference type="EMBL" id="VDGE01000009">
    <property type="protein sequence ID" value="TNC75062.1"/>
    <property type="molecule type" value="Genomic_DNA"/>
</dbReference>
<dbReference type="RefSeq" id="WP_139091821.1">
    <property type="nucleotide sequence ID" value="NZ_VDGE01000009.1"/>
</dbReference>
<dbReference type="Pfam" id="PF12697">
    <property type="entry name" value="Abhydrolase_6"/>
    <property type="match status" value="1"/>
</dbReference>
<sequence>MRIEDRNNVRVNERNDAPLAGAAATMVFMHGFGCDQTMWRYLEPLFRPHYRTVLFDLVGSGASDQGAYDFGRYARLDAHGADLRRVIHAVGGGPVICVGHSVSAMSALLATIAEPALFAAQIMLAPSPCYVDDAAAGYRGGFSRADIDDLLDAMDSNYLGWSASMAPAIMGAPGQPALGDDLVNSFCRTDPAIARHFAQTTFLSDHRAILPHNSTPALIVQCSDDFIAPPSVGEYLREMLPRSSLHVVENVGHCPHMSAPDASYRAIRRFLDGLHL</sequence>
<feature type="domain" description="AB hydrolase-1" evidence="2">
    <location>
        <begin position="26"/>
        <end position="262"/>
    </location>
</feature>
<evidence type="ECO:0000256" key="1">
    <source>
        <dbReference type="ARBA" id="ARBA00008645"/>
    </source>
</evidence>
<evidence type="ECO:0000259" key="2">
    <source>
        <dbReference type="Pfam" id="PF12697"/>
    </source>
</evidence>
<dbReference type="PANTHER" id="PTHR43039">
    <property type="entry name" value="ESTERASE-RELATED"/>
    <property type="match status" value="1"/>
</dbReference>
<keyword evidence="3" id="KW-0378">Hydrolase</keyword>
<comment type="similarity">
    <text evidence="1">Belongs to the AB hydrolase superfamily.</text>
</comment>
<evidence type="ECO:0000313" key="4">
    <source>
        <dbReference type="Proteomes" id="UP000305681"/>
    </source>
</evidence>